<dbReference type="CDD" id="cd01555">
    <property type="entry name" value="UdpNAET"/>
    <property type="match status" value="1"/>
</dbReference>
<reference evidence="15 16" key="1">
    <citation type="submission" date="2019-10" db="EMBL/GenBank/DDBJ databases">
        <title>Isolation, Identification of Microvirga thermotolerans HR1, a novel thermophilic bacterium and Comparative Genomics of the genus Microvirga.</title>
        <authorList>
            <person name="Li J."/>
            <person name="Zhang W."/>
            <person name="Lin M."/>
            <person name="Wang J."/>
        </authorList>
    </citation>
    <scope>NUCLEOTIDE SEQUENCE [LARGE SCALE GENOMIC DNA]</scope>
    <source>
        <strain evidence="15 16">HR1</strain>
    </source>
</reference>
<dbReference type="PANTHER" id="PTHR43783">
    <property type="entry name" value="UDP-N-ACETYLGLUCOSAMINE 1-CARBOXYVINYLTRANSFERASE"/>
    <property type="match status" value="1"/>
</dbReference>
<evidence type="ECO:0000256" key="12">
    <source>
        <dbReference type="ARBA" id="ARBA00047527"/>
    </source>
</evidence>
<organism evidence="15 16">
    <name type="scientific">Microvirga thermotolerans</name>
    <dbReference type="NCBI Taxonomy" id="2651334"/>
    <lineage>
        <taxon>Bacteria</taxon>
        <taxon>Pseudomonadati</taxon>
        <taxon>Pseudomonadota</taxon>
        <taxon>Alphaproteobacteria</taxon>
        <taxon>Hyphomicrobiales</taxon>
        <taxon>Methylobacteriaceae</taxon>
        <taxon>Microvirga</taxon>
    </lineage>
</organism>
<evidence type="ECO:0000256" key="4">
    <source>
        <dbReference type="ARBA" id="ARBA00022618"/>
    </source>
</evidence>
<evidence type="ECO:0000256" key="10">
    <source>
        <dbReference type="ARBA" id="ARBA00023317"/>
    </source>
</evidence>
<comment type="catalytic activity">
    <reaction evidence="12 13">
        <text>phosphoenolpyruvate + UDP-N-acetyl-alpha-D-glucosamine = UDP-N-acetyl-3-O-(1-carboxyvinyl)-alpha-D-glucosamine + phosphate</text>
        <dbReference type="Rhea" id="RHEA:18681"/>
        <dbReference type="ChEBI" id="CHEBI:43474"/>
        <dbReference type="ChEBI" id="CHEBI:57705"/>
        <dbReference type="ChEBI" id="CHEBI:58702"/>
        <dbReference type="ChEBI" id="CHEBI:68483"/>
        <dbReference type="EC" id="2.5.1.7"/>
    </reaction>
</comment>
<dbReference type="FunFam" id="3.65.10.10:FF:000001">
    <property type="entry name" value="UDP-N-acetylglucosamine 1-carboxyvinyltransferase"/>
    <property type="match status" value="1"/>
</dbReference>
<dbReference type="KEGG" id="mico:GDR74_05075"/>
<dbReference type="GO" id="GO:0071555">
    <property type="term" value="P:cell wall organization"/>
    <property type="evidence" value="ECO:0007669"/>
    <property type="project" value="UniProtKB-KW"/>
</dbReference>
<keyword evidence="7 13" id="KW-0573">Peptidoglycan synthesis</keyword>
<gene>
    <name evidence="13 15" type="primary">murA</name>
    <name evidence="15" type="ORF">GDR74_05075</name>
</gene>
<dbReference type="Gene3D" id="3.65.10.10">
    <property type="entry name" value="Enolpyruvate transferase domain"/>
    <property type="match status" value="2"/>
</dbReference>
<feature type="binding site" evidence="13">
    <location>
        <position position="102"/>
    </location>
    <ligand>
        <name>UDP-N-acetyl-alpha-D-glucosamine</name>
        <dbReference type="ChEBI" id="CHEBI:57705"/>
    </ligand>
</feature>
<dbReference type="RefSeq" id="WP_152585280.1">
    <property type="nucleotide sequence ID" value="NZ_CP045423.1"/>
</dbReference>
<dbReference type="InterPro" id="IPR013792">
    <property type="entry name" value="RNA3'P_cycl/enolpyr_Trfase_a/b"/>
</dbReference>
<keyword evidence="6 13" id="KW-0133">Cell shape</keyword>
<accession>A0A5P9JWQ6</accession>
<dbReference type="Proteomes" id="UP000325614">
    <property type="component" value="Chromosome"/>
</dbReference>
<feature type="domain" description="Enolpyruvate transferase" evidence="14">
    <location>
        <begin position="7"/>
        <end position="417"/>
    </location>
</feature>
<dbReference type="HAMAP" id="MF_00111">
    <property type="entry name" value="MurA"/>
    <property type="match status" value="1"/>
</dbReference>
<proteinExistence type="inferred from homology"/>
<dbReference type="InterPro" id="IPR005750">
    <property type="entry name" value="UDP_GlcNAc_COvinyl_MurA"/>
</dbReference>
<dbReference type="PANTHER" id="PTHR43783:SF1">
    <property type="entry name" value="UDP-N-ACETYLGLUCOSAMINE 1-CARBOXYVINYLTRANSFERASE"/>
    <property type="match status" value="1"/>
</dbReference>
<evidence type="ECO:0000313" key="16">
    <source>
        <dbReference type="Proteomes" id="UP000325614"/>
    </source>
</evidence>
<evidence type="ECO:0000259" key="14">
    <source>
        <dbReference type="Pfam" id="PF00275"/>
    </source>
</evidence>
<dbReference type="AlphaFoldDB" id="A0A5P9JWQ6"/>
<evidence type="ECO:0000313" key="15">
    <source>
        <dbReference type="EMBL" id="QFU15635.1"/>
    </source>
</evidence>
<feature type="binding site" evidence="13">
    <location>
        <position position="338"/>
    </location>
    <ligand>
        <name>UDP-N-acetyl-alpha-D-glucosamine</name>
        <dbReference type="ChEBI" id="CHEBI:57705"/>
    </ligand>
</feature>
<comment type="similarity">
    <text evidence="11 13">Belongs to the EPSP synthase family. MurA subfamily.</text>
</comment>
<evidence type="ECO:0000256" key="6">
    <source>
        <dbReference type="ARBA" id="ARBA00022960"/>
    </source>
</evidence>
<dbReference type="GO" id="GO:0019277">
    <property type="term" value="P:UDP-N-acetylgalactosamine biosynthetic process"/>
    <property type="evidence" value="ECO:0007669"/>
    <property type="project" value="InterPro"/>
</dbReference>
<feature type="binding site" evidence="13">
    <location>
        <begin position="131"/>
        <end position="135"/>
    </location>
    <ligand>
        <name>UDP-N-acetyl-alpha-D-glucosamine</name>
        <dbReference type="ChEBI" id="CHEBI:57705"/>
    </ligand>
</feature>
<dbReference type="InterPro" id="IPR050068">
    <property type="entry name" value="MurA_subfamily"/>
</dbReference>
<evidence type="ECO:0000256" key="7">
    <source>
        <dbReference type="ARBA" id="ARBA00022984"/>
    </source>
</evidence>
<keyword evidence="5 13" id="KW-0808">Transferase</keyword>
<keyword evidence="16" id="KW-1185">Reference proteome</keyword>
<dbReference type="UniPathway" id="UPA00219"/>
<feature type="active site" description="Proton donor" evidence="13">
    <location>
        <position position="126"/>
    </location>
</feature>
<feature type="binding site" evidence="13">
    <location>
        <begin position="22"/>
        <end position="23"/>
    </location>
    <ligand>
        <name>phosphoenolpyruvate</name>
        <dbReference type="ChEBI" id="CHEBI:58702"/>
    </ligand>
</feature>
<evidence type="ECO:0000256" key="11">
    <source>
        <dbReference type="ARBA" id="ARBA00038367"/>
    </source>
</evidence>
<feature type="binding site" evidence="13">
    <location>
        <position position="316"/>
    </location>
    <ligand>
        <name>UDP-N-acetyl-alpha-D-glucosamine</name>
        <dbReference type="ChEBI" id="CHEBI:57705"/>
    </ligand>
</feature>
<feature type="modified residue" description="2-(S-cysteinyl)pyruvic acid O-phosphothioketal" evidence="13">
    <location>
        <position position="126"/>
    </location>
</feature>
<comment type="function">
    <text evidence="13">Cell wall formation. Adds enolpyruvyl to UDP-N-acetylglucosamine.</text>
</comment>
<dbReference type="GO" id="GO:0009252">
    <property type="term" value="P:peptidoglycan biosynthetic process"/>
    <property type="evidence" value="ECO:0007669"/>
    <property type="project" value="UniProtKB-UniRule"/>
</dbReference>
<evidence type="ECO:0000256" key="13">
    <source>
        <dbReference type="HAMAP-Rule" id="MF_00111"/>
    </source>
</evidence>
<comment type="pathway">
    <text evidence="2 13">Cell wall biogenesis; peptidoglycan biosynthesis.</text>
</comment>
<dbReference type="NCBIfam" id="NF006873">
    <property type="entry name" value="PRK09369.1"/>
    <property type="match status" value="1"/>
</dbReference>
<dbReference type="InterPro" id="IPR036968">
    <property type="entry name" value="Enolpyruvate_Tfrase_sf"/>
</dbReference>
<dbReference type="Pfam" id="PF00275">
    <property type="entry name" value="EPSP_synthase"/>
    <property type="match status" value="1"/>
</dbReference>
<dbReference type="NCBIfam" id="TIGR01072">
    <property type="entry name" value="murA"/>
    <property type="match status" value="1"/>
</dbReference>
<dbReference type="EC" id="2.5.1.7" evidence="13"/>
<dbReference type="EMBL" id="CP045423">
    <property type="protein sequence ID" value="QFU15635.1"/>
    <property type="molecule type" value="Genomic_DNA"/>
</dbReference>
<keyword evidence="4 13" id="KW-0132">Cell division</keyword>
<dbReference type="GO" id="GO:0008360">
    <property type="term" value="P:regulation of cell shape"/>
    <property type="evidence" value="ECO:0007669"/>
    <property type="project" value="UniProtKB-KW"/>
</dbReference>
<keyword evidence="3 13" id="KW-0963">Cytoplasm</keyword>
<keyword evidence="8 13" id="KW-0131">Cell cycle</keyword>
<dbReference type="GO" id="GO:0051301">
    <property type="term" value="P:cell division"/>
    <property type="evidence" value="ECO:0007669"/>
    <property type="project" value="UniProtKB-KW"/>
</dbReference>
<keyword evidence="10 13" id="KW-0670">Pyruvate</keyword>
<comment type="caution">
    <text evidence="13">Lacks conserved residue(s) required for the propagation of feature annotation.</text>
</comment>
<evidence type="ECO:0000256" key="1">
    <source>
        <dbReference type="ARBA" id="ARBA00004496"/>
    </source>
</evidence>
<evidence type="ECO:0000256" key="3">
    <source>
        <dbReference type="ARBA" id="ARBA00022490"/>
    </source>
</evidence>
<evidence type="ECO:0000256" key="8">
    <source>
        <dbReference type="ARBA" id="ARBA00023306"/>
    </source>
</evidence>
<dbReference type="InterPro" id="IPR001986">
    <property type="entry name" value="Enolpyruvate_Tfrase_dom"/>
</dbReference>
<dbReference type="GO" id="GO:0008760">
    <property type="term" value="F:UDP-N-acetylglucosamine 1-carboxyvinyltransferase activity"/>
    <property type="evidence" value="ECO:0007669"/>
    <property type="project" value="UniProtKB-UniRule"/>
</dbReference>
<comment type="subcellular location">
    <subcellularLocation>
        <location evidence="1 13">Cytoplasm</location>
    </subcellularLocation>
</comment>
<name>A0A5P9JWQ6_9HYPH</name>
<dbReference type="GO" id="GO:0005737">
    <property type="term" value="C:cytoplasm"/>
    <property type="evidence" value="ECO:0007669"/>
    <property type="project" value="UniProtKB-SubCell"/>
</dbReference>
<sequence>MDRIRIRGGAPLTGTIPISGAKNAALPLMIASLLTEETLELANVPRLADISSLLRIMSNLGVDHMIAGRRPGESTETGQTIRLSAKSIIDTCAPYELVSTMRASFWVIAPLLARFGHARVSMPGGCAIGTRPVDLLIMALAKLGAAIEIDGGYVVATAAKGLKGAEIDFPKVTVGGTHVALMAATLAEGTTVIRNAAREPEVVDLAECLVKMGAKVQGAGTSEIAVEGVSRLGGATHEVLPDRIETGTYAMAVAMTGGDIMLANTRPELLQFALDVLGQAGADVTPTVGGIRVRRNGNGIQPVDVTTDPFPGFPTDLQAQFMALMTRANGTSRIRETIFENRFMHVQELARLGARIRLDGDSAYVEGVPTLKGAPVMATDLRASVSLVIAGLAAEGETTINRVYHLDRGFEALETKLARCGADIERLRG</sequence>
<protein>
    <recommendedName>
        <fullName evidence="13">UDP-N-acetylglucosamine 1-carboxyvinyltransferase</fullName>
        <ecNumber evidence="13">2.5.1.7</ecNumber>
    </recommendedName>
    <alternativeName>
        <fullName evidence="13">Enoylpyruvate transferase</fullName>
    </alternativeName>
    <alternativeName>
        <fullName evidence="13">UDP-N-acetylglucosamine enolpyruvyl transferase</fullName>
        <shortName evidence="13">EPT</shortName>
    </alternativeName>
</protein>
<evidence type="ECO:0000256" key="9">
    <source>
        <dbReference type="ARBA" id="ARBA00023316"/>
    </source>
</evidence>
<keyword evidence="9 13" id="KW-0961">Cell wall biogenesis/degradation</keyword>
<evidence type="ECO:0000256" key="2">
    <source>
        <dbReference type="ARBA" id="ARBA00004752"/>
    </source>
</evidence>
<dbReference type="SUPFAM" id="SSF55205">
    <property type="entry name" value="EPT/RTPC-like"/>
    <property type="match status" value="1"/>
</dbReference>
<evidence type="ECO:0000256" key="5">
    <source>
        <dbReference type="ARBA" id="ARBA00022679"/>
    </source>
</evidence>